<proteinExistence type="predicted"/>
<accession>A0ABZ2YS12</accession>
<reference evidence="3" key="1">
    <citation type="submission" date="2024-03" db="EMBL/GenBank/DDBJ databases">
        <title>Chitinophaga horti sp. nov., isolated from garden soil.</title>
        <authorList>
            <person name="Lee D.S."/>
            <person name="Han D.M."/>
            <person name="Baek J.H."/>
            <person name="Choi D.G."/>
            <person name="Jeon J.H."/>
            <person name="Jeon C.O."/>
        </authorList>
    </citation>
    <scope>NUCLEOTIDE SEQUENCE [LARGE SCALE GENOMIC DNA]</scope>
    <source>
        <strain evidence="3">GPA1</strain>
    </source>
</reference>
<evidence type="ECO:0000256" key="1">
    <source>
        <dbReference type="SAM" id="MobiDB-lite"/>
    </source>
</evidence>
<evidence type="ECO:0000313" key="3">
    <source>
        <dbReference type="Proteomes" id="UP001485459"/>
    </source>
</evidence>
<dbReference type="EMBL" id="CP149822">
    <property type="protein sequence ID" value="WZN41629.1"/>
    <property type="molecule type" value="Genomic_DNA"/>
</dbReference>
<dbReference type="Proteomes" id="UP001485459">
    <property type="component" value="Chromosome"/>
</dbReference>
<feature type="region of interest" description="Disordered" evidence="1">
    <location>
        <begin position="1"/>
        <end position="21"/>
    </location>
</feature>
<protein>
    <submittedName>
        <fullName evidence="2">Uncharacterized protein</fullName>
    </submittedName>
</protein>
<dbReference type="RefSeq" id="WP_341836478.1">
    <property type="nucleotide sequence ID" value="NZ_CP149822.1"/>
</dbReference>
<organism evidence="2 3">
    <name type="scientific">Chitinophaga pollutisoli</name>
    <dbReference type="NCBI Taxonomy" id="3133966"/>
    <lineage>
        <taxon>Bacteria</taxon>
        <taxon>Pseudomonadati</taxon>
        <taxon>Bacteroidota</taxon>
        <taxon>Chitinophagia</taxon>
        <taxon>Chitinophagales</taxon>
        <taxon>Chitinophagaceae</taxon>
        <taxon>Chitinophaga</taxon>
    </lineage>
</organism>
<sequence length="81" mass="9290">MEGNRLVMNNRHKNPPQGIHQPDLMHLAVKFNVSLQKVKAAVYTLGDDLKQIEQWLMQRQRHLGAVAVEDQMGSSRRRSSV</sequence>
<name>A0ABZ2YS12_9BACT</name>
<gene>
    <name evidence="2" type="ORF">WJU16_01070</name>
</gene>
<evidence type="ECO:0000313" key="2">
    <source>
        <dbReference type="EMBL" id="WZN41629.1"/>
    </source>
</evidence>
<keyword evidence="3" id="KW-1185">Reference proteome</keyword>